<dbReference type="PROSITE" id="PS50404">
    <property type="entry name" value="GST_NTER"/>
    <property type="match status" value="1"/>
</dbReference>
<organism evidence="2 3">
    <name type="scientific">SAR86 cluster bacterium</name>
    <dbReference type="NCBI Taxonomy" id="2030880"/>
    <lineage>
        <taxon>Bacteria</taxon>
        <taxon>Pseudomonadati</taxon>
        <taxon>Pseudomonadota</taxon>
        <taxon>Gammaproteobacteria</taxon>
        <taxon>SAR86 cluster</taxon>
    </lineage>
</organism>
<feature type="domain" description="GST N-terminal" evidence="1">
    <location>
        <begin position="1"/>
        <end position="81"/>
    </location>
</feature>
<dbReference type="GO" id="GO:0006749">
    <property type="term" value="P:glutathione metabolic process"/>
    <property type="evidence" value="ECO:0007669"/>
    <property type="project" value="TreeGrafter"/>
</dbReference>
<dbReference type="GO" id="GO:0006559">
    <property type="term" value="P:L-phenylalanine catabolic process"/>
    <property type="evidence" value="ECO:0007669"/>
    <property type="project" value="TreeGrafter"/>
</dbReference>
<evidence type="ECO:0000313" key="2">
    <source>
        <dbReference type="EMBL" id="PCJ26406.1"/>
    </source>
</evidence>
<evidence type="ECO:0000259" key="1">
    <source>
        <dbReference type="PROSITE" id="PS50404"/>
    </source>
</evidence>
<comment type="caution">
    <text evidence="2">The sequence shown here is derived from an EMBL/GenBank/DDBJ whole genome shotgun (WGS) entry which is preliminary data.</text>
</comment>
<dbReference type="SUPFAM" id="SSF52833">
    <property type="entry name" value="Thioredoxin-like"/>
    <property type="match status" value="1"/>
</dbReference>
<dbReference type="Pfam" id="PF13410">
    <property type="entry name" value="GST_C_2"/>
    <property type="match status" value="1"/>
</dbReference>
<dbReference type="PANTHER" id="PTHR42673">
    <property type="entry name" value="MALEYLACETOACETATE ISOMERASE"/>
    <property type="match status" value="1"/>
</dbReference>
<dbReference type="PANTHER" id="PTHR42673:SF4">
    <property type="entry name" value="MALEYLACETOACETATE ISOMERASE"/>
    <property type="match status" value="1"/>
</dbReference>
<accession>A0A2A5B5T4</accession>
<reference evidence="3" key="1">
    <citation type="submission" date="2017-08" db="EMBL/GenBank/DDBJ databases">
        <title>A dynamic microbial community with high functional redundancy inhabits the cold, oxic subseafloor aquifer.</title>
        <authorList>
            <person name="Tully B.J."/>
            <person name="Wheat C.G."/>
            <person name="Glazer B.T."/>
            <person name="Huber J.A."/>
        </authorList>
    </citation>
    <scope>NUCLEOTIDE SEQUENCE [LARGE SCALE GENOMIC DNA]</scope>
</reference>
<dbReference type="AlphaFoldDB" id="A0A2A5B5T4"/>
<name>A0A2A5B5T4_9GAMM</name>
<gene>
    <name evidence="2" type="ORF">COA96_05230</name>
</gene>
<dbReference type="SUPFAM" id="SSF47616">
    <property type="entry name" value="GST C-terminal domain-like"/>
    <property type="match status" value="1"/>
</dbReference>
<dbReference type="Gene3D" id="3.40.30.10">
    <property type="entry name" value="Glutaredoxin"/>
    <property type="match status" value="1"/>
</dbReference>
<dbReference type="InterPro" id="IPR036249">
    <property type="entry name" value="Thioredoxin-like_sf"/>
</dbReference>
<dbReference type="InterPro" id="IPR004045">
    <property type="entry name" value="Glutathione_S-Trfase_N"/>
</dbReference>
<dbReference type="SFLD" id="SFLDS00019">
    <property type="entry name" value="Glutathione_Transferase_(cytos"/>
    <property type="match status" value="1"/>
</dbReference>
<dbReference type="InterPro" id="IPR036282">
    <property type="entry name" value="Glutathione-S-Trfase_C_sf"/>
</dbReference>
<dbReference type="GO" id="GO:0004364">
    <property type="term" value="F:glutathione transferase activity"/>
    <property type="evidence" value="ECO:0007669"/>
    <property type="project" value="TreeGrafter"/>
</dbReference>
<dbReference type="GO" id="GO:0016034">
    <property type="term" value="F:maleylacetoacetate isomerase activity"/>
    <property type="evidence" value="ECO:0007669"/>
    <property type="project" value="TreeGrafter"/>
</dbReference>
<sequence length="219" mass="25550">MQLVIGNKNYSSWSMRPWILLRHFEISFEEIRIPLFTEGYEIELSRYSPTLKVPVLLDGENRIWDSLAILEYVSEKYLKGLALPKDLNTRALCRSYCSEMHAGFMEIRSQMPMNCRARKEIEFTPEVLTQCKRLDQLWAEARSRHCSRGSYLFGDFSLADCMFAPMAMRFRTYGVKISDTSQAYLDFLLENPAILQWQESASKELEILPDYEIGLDLSL</sequence>
<dbReference type="Gene3D" id="1.20.1050.10">
    <property type="match status" value="1"/>
</dbReference>
<dbReference type="Proteomes" id="UP000218327">
    <property type="component" value="Unassembled WGS sequence"/>
</dbReference>
<dbReference type="InterPro" id="IPR040079">
    <property type="entry name" value="Glutathione_S-Trfase"/>
</dbReference>
<keyword evidence="2" id="KW-0808">Transferase</keyword>
<proteinExistence type="predicted"/>
<protein>
    <submittedName>
        <fullName evidence="2">Glutathione S-transferase</fullName>
    </submittedName>
</protein>
<dbReference type="EMBL" id="NVVJ01000011">
    <property type="protein sequence ID" value="PCJ26406.1"/>
    <property type="molecule type" value="Genomic_DNA"/>
</dbReference>
<dbReference type="CDD" id="cd03043">
    <property type="entry name" value="GST_N_1"/>
    <property type="match status" value="1"/>
</dbReference>
<dbReference type="CDD" id="cd03194">
    <property type="entry name" value="GST_C_3"/>
    <property type="match status" value="1"/>
</dbReference>
<dbReference type="Pfam" id="PF13409">
    <property type="entry name" value="GST_N_2"/>
    <property type="match status" value="1"/>
</dbReference>
<evidence type="ECO:0000313" key="3">
    <source>
        <dbReference type="Proteomes" id="UP000218327"/>
    </source>
</evidence>